<dbReference type="PROSITE" id="PS50862">
    <property type="entry name" value="AA_TRNA_LIGASE_II"/>
    <property type="match status" value="1"/>
</dbReference>
<keyword evidence="6 13" id="KW-0547">Nucleotide-binding</keyword>
<dbReference type="FunFam" id="3.30.54.20:FF:000002">
    <property type="entry name" value="Threonine--tRNA ligase"/>
    <property type="match status" value="1"/>
</dbReference>
<evidence type="ECO:0000256" key="8">
    <source>
        <dbReference type="ARBA" id="ARBA00022840"/>
    </source>
</evidence>
<organism evidence="15 16">
    <name type="scientific">Aerophobetes bacterium</name>
    <dbReference type="NCBI Taxonomy" id="2030807"/>
    <lineage>
        <taxon>Bacteria</taxon>
        <taxon>Candidatus Aerophobota</taxon>
    </lineage>
</organism>
<dbReference type="Gene3D" id="3.30.980.10">
    <property type="entry name" value="Threonyl-trna Synthetase, Chain A, domain 2"/>
    <property type="match status" value="1"/>
</dbReference>
<dbReference type="InterPro" id="IPR012947">
    <property type="entry name" value="tRNA_SAD"/>
</dbReference>
<dbReference type="Gene3D" id="3.30.54.20">
    <property type="match status" value="1"/>
</dbReference>
<evidence type="ECO:0000259" key="14">
    <source>
        <dbReference type="PROSITE" id="PS50862"/>
    </source>
</evidence>
<keyword evidence="9 13" id="KW-0694">RNA-binding</keyword>
<dbReference type="InterPro" id="IPR006195">
    <property type="entry name" value="aa-tRNA-synth_II"/>
</dbReference>
<dbReference type="InterPro" id="IPR004154">
    <property type="entry name" value="Anticodon-bd"/>
</dbReference>
<evidence type="ECO:0000256" key="5">
    <source>
        <dbReference type="ARBA" id="ARBA00022723"/>
    </source>
</evidence>
<dbReference type="FunFam" id="3.40.50.800:FF:000001">
    <property type="entry name" value="Threonine--tRNA ligase"/>
    <property type="match status" value="1"/>
</dbReference>
<dbReference type="HAMAP" id="MF_00184">
    <property type="entry name" value="Thr_tRNA_synth"/>
    <property type="match status" value="1"/>
</dbReference>
<dbReference type="InterPro" id="IPR018163">
    <property type="entry name" value="Thr/Ala-tRNA-synth_IIc_edit"/>
</dbReference>
<dbReference type="SUPFAM" id="SSF52954">
    <property type="entry name" value="Class II aaRS ABD-related"/>
    <property type="match status" value="1"/>
</dbReference>
<dbReference type="InterPro" id="IPR047246">
    <property type="entry name" value="ThrRS_anticodon"/>
</dbReference>
<dbReference type="Pfam" id="PF00587">
    <property type="entry name" value="tRNA-synt_2b"/>
    <property type="match status" value="1"/>
</dbReference>
<keyword evidence="7 13" id="KW-0862">Zinc</keyword>
<feature type="binding site" evidence="13">
    <location>
        <position position="277"/>
    </location>
    <ligand>
        <name>Zn(2+)</name>
        <dbReference type="ChEBI" id="CHEBI:29105"/>
        <note>catalytic</note>
    </ligand>
</feature>
<comment type="subunit">
    <text evidence="13">Homodimer.</text>
</comment>
<evidence type="ECO:0000256" key="4">
    <source>
        <dbReference type="ARBA" id="ARBA00022598"/>
    </source>
</evidence>
<dbReference type="EC" id="6.1.1.3" evidence="13"/>
<dbReference type="GO" id="GO:0005524">
    <property type="term" value="F:ATP binding"/>
    <property type="evidence" value="ECO:0007669"/>
    <property type="project" value="UniProtKB-UniRule"/>
</dbReference>
<keyword evidence="11 13" id="KW-0030">Aminoacyl-tRNA synthetase</keyword>
<dbReference type="GO" id="GO:0006435">
    <property type="term" value="P:threonyl-tRNA aminoacylation"/>
    <property type="evidence" value="ECO:0007669"/>
    <property type="project" value="UniProtKB-UniRule"/>
</dbReference>
<dbReference type="GO" id="GO:0000049">
    <property type="term" value="F:tRNA binding"/>
    <property type="evidence" value="ECO:0007669"/>
    <property type="project" value="UniProtKB-KW"/>
</dbReference>
<dbReference type="Pfam" id="PF07973">
    <property type="entry name" value="tRNA_SAD"/>
    <property type="match status" value="1"/>
</dbReference>
<evidence type="ECO:0000256" key="3">
    <source>
        <dbReference type="ARBA" id="ARBA00022555"/>
    </source>
</evidence>
<evidence type="ECO:0000256" key="1">
    <source>
        <dbReference type="ARBA" id="ARBA00008226"/>
    </source>
</evidence>
<dbReference type="GO" id="GO:0046872">
    <property type="term" value="F:metal ion binding"/>
    <property type="evidence" value="ECO:0007669"/>
    <property type="project" value="UniProtKB-KW"/>
</dbReference>
<accession>A0A523QKP6</accession>
<feature type="binding site" evidence="13">
    <location>
        <position position="328"/>
    </location>
    <ligand>
        <name>Zn(2+)</name>
        <dbReference type="ChEBI" id="CHEBI:29105"/>
        <note>catalytic</note>
    </ligand>
</feature>
<feature type="domain" description="Aminoacyl-transfer RNA synthetases class-II family profile" evidence="14">
    <location>
        <begin position="185"/>
        <end position="476"/>
    </location>
</feature>
<evidence type="ECO:0000256" key="11">
    <source>
        <dbReference type="ARBA" id="ARBA00023146"/>
    </source>
</evidence>
<sequence length="581" mass="67048">MKATDSKGDLNLEILRHSASHIMAQAVKRLFPKAKLGIGPAIKNGFYYDFGIDGTVLSQNLDRVQKEMRKIIKEDLPIEKEVLTKEKAAKVFRQREEPYKVQLLEEIEDETVTVYRQGEFVDLCRGPHLESTGKLRFFRLTSVAGAYWRGKEGNPMLTRIYGTSFYTEKELEDYLGKIEEAKRRDHRKLGRELDLFSISSELGAGLVIYHPKGALLKDIIENFEKEEHLKRGYQLVMSPHISRAALWKTSGHLDFYRKNMYLFSSGDEEWVIKPMNCPAHILIYKSRVRSYRDLPLRYFELGTVYRREESGVLRGLLRVRGFTQDDAHIFCIPSQLVEEVGKVLQFAIFMMDTFDLGYHMTLSTRPAEFIGSPDHWERATQALKDALREEGLDFQMAQGEGAFYGPKIDIQMEDVLGRLWQGPTIQVDFNLPERFDLRYVAPNGERKRVVMVHRVVLGTIERFLGILIEHVGGAFPLWLSPVQVRILTVTEKENSFAENLHQQMVNKGVRSEMDLRNELLGFKVRQAELDKIPYMLIIGQKEAQKGTVTARKRNGDNLKDIKPEDFIQTVTEAVKEKRIEI</sequence>
<name>A0A523QKP6_UNCAE</name>
<keyword evidence="5 13" id="KW-0479">Metal-binding</keyword>
<evidence type="ECO:0000256" key="9">
    <source>
        <dbReference type="ARBA" id="ARBA00022884"/>
    </source>
</evidence>
<proteinExistence type="inferred from homology"/>
<evidence type="ECO:0000313" key="16">
    <source>
        <dbReference type="Proteomes" id="UP000320781"/>
    </source>
</evidence>
<dbReference type="InterPro" id="IPR045864">
    <property type="entry name" value="aa-tRNA-synth_II/BPL/LPL"/>
</dbReference>
<keyword evidence="8 13" id="KW-0067">ATP-binding</keyword>
<evidence type="ECO:0000256" key="6">
    <source>
        <dbReference type="ARBA" id="ARBA00022741"/>
    </source>
</evidence>
<dbReference type="FunFam" id="3.30.930.10:FF:000002">
    <property type="entry name" value="Threonine--tRNA ligase"/>
    <property type="match status" value="1"/>
</dbReference>
<dbReference type="InterPro" id="IPR033728">
    <property type="entry name" value="ThrRS_core"/>
</dbReference>
<dbReference type="PANTHER" id="PTHR11451">
    <property type="entry name" value="THREONINE-TRNA LIGASE"/>
    <property type="match status" value="1"/>
</dbReference>
<dbReference type="NCBIfam" id="TIGR00418">
    <property type="entry name" value="thrS"/>
    <property type="match status" value="1"/>
</dbReference>
<dbReference type="GO" id="GO:0004829">
    <property type="term" value="F:threonine-tRNA ligase activity"/>
    <property type="evidence" value="ECO:0007669"/>
    <property type="project" value="UniProtKB-UniRule"/>
</dbReference>
<dbReference type="Proteomes" id="UP000320781">
    <property type="component" value="Unassembled WGS sequence"/>
</dbReference>
<dbReference type="Pfam" id="PF03129">
    <property type="entry name" value="HGTP_anticodon"/>
    <property type="match status" value="1"/>
</dbReference>
<dbReference type="GO" id="GO:0005737">
    <property type="term" value="C:cytoplasm"/>
    <property type="evidence" value="ECO:0007669"/>
    <property type="project" value="UniProtKB-SubCell"/>
</dbReference>
<evidence type="ECO:0000256" key="10">
    <source>
        <dbReference type="ARBA" id="ARBA00022917"/>
    </source>
</evidence>
<dbReference type="CDD" id="cd00860">
    <property type="entry name" value="ThrRS_anticodon"/>
    <property type="match status" value="1"/>
</dbReference>
<keyword evidence="3 13" id="KW-0820">tRNA-binding</keyword>
<dbReference type="PANTHER" id="PTHR11451:SF44">
    <property type="entry name" value="THREONINE--TRNA LIGASE, CHLOROPLASTIC_MITOCHONDRIAL 2"/>
    <property type="match status" value="1"/>
</dbReference>
<dbReference type="AlphaFoldDB" id="A0A523QKP6"/>
<dbReference type="InterPro" id="IPR002314">
    <property type="entry name" value="aa-tRNA-synt_IIb"/>
</dbReference>
<keyword evidence="10 13" id="KW-0648">Protein biosynthesis</keyword>
<dbReference type="InterPro" id="IPR002320">
    <property type="entry name" value="Thr-tRNA-ligase_IIa"/>
</dbReference>
<evidence type="ECO:0000256" key="13">
    <source>
        <dbReference type="HAMAP-Rule" id="MF_00184"/>
    </source>
</evidence>
<dbReference type="CDD" id="cd00771">
    <property type="entry name" value="ThrRS_core"/>
    <property type="match status" value="1"/>
</dbReference>
<dbReference type="SUPFAM" id="SSF55186">
    <property type="entry name" value="ThrRS/AlaRS common domain"/>
    <property type="match status" value="1"/>
</dbReference>
<dbReference type="FunFam" id="3.30.980.10:FF:000005">
    <property type="entry name" value="Threonyl-tRNA synthetase, mitochondrial"/>
    <property type="match status" value="1"/>
</dbReference>
<keyword evidence="2 13" id="KW-0963">Cytoplasm</keyword>
<dbReference type="Gene3D" id="3.40.50.800">
    <property type="entry name" value="Anticodon-binding domain"/>
    <property type="match status" value="1"/>
</dbReference>
<feature type="binding site" evidence="13">
    <location>
        <position position="453"/>
    </location>
    <ligand>
        <name>Zn(2+)</name>
        <dbReference type="ChEBI" id="CHEBI:29105"/>
        <note>catalytic</note>
    </ligand>
</feature>
<gene>
    <name evidence="13 15" type="primary">thrS</name>
    <name evidence="15" type="ORF">E3J95_02475</name>
</gene>
<reference evidence="15 16" key="1">
    <citation type="submission" date="2019-03" db="EMBL/GenBank/DDBJ databases">
        <title>Metabolic potential of uncultured bacteria and archaea associated with petroleum seepage in deep-sea sediments.</title>
        <authorList>
            <person name="Dong X."/>
            <person name="Hubert C."/>
        </authorList>
    </citation>
    <scope>NUCLEOTIDE SEQUENCE [LARGE SCALE GENOMIC DNA]</scope>
    <source>
        <strain evidence="15">E44_bin92</strain>
    </source>
</reference>
<evidence type="ECO:0000256" key="7">
    <source>
        <dbReference type="ARBA" id="ARBA00022833"/>
    </source>
</evidence>
<keyword evidence="4 13" id="KW-0436">Ligase</keyword>
<dbReference type="SMART" id="SM00863">
    <property type="entry name" value="tRNA_SAD"/>
    <property type="match status" value="1"/>
</dbReference>
<comment type="caution">
    <text evidence="15">The sequence shown here is derived from an EMBL/GenBank/DDBJ whole genome shotgun (WGS) entry which is preliminary data.</text>
</comment>
<dbReference type="EMBL" id="SOKU01000116">
    <property type="protein sequence ID" value="TES86252.1"/>
    <property type="molecule type" value="Genomic_DNA"/>
</dbReference>
<dbReference type="InterPro" id="IPR036621">
    <property type="entry name" value="Anticodon-bd_dom_sf"/>
</dbReference>
<evidence type="ECO:0000313" key="15">
    <source>
        <dbReference type="EMBL" id="TES86252.1"/>
    </source>
</evidence>
<dbReference type="Gene3D" id="3.30.930.10">
    <property type="entry name" value="Bira Bifunctional Protein, Domain 2"/>
    <property type="match status" value="1"/>
</dbReference>
<dbReference type="PRINTS" id="PR01047">
    <property type="entry name" value="TRNASYNTHTHR"/>
</dbReference>
<comment type="similarity">
    <text evidence="1 13">Belongs to the class-II aminoacyl-tRNA synthetase family.</text>
</comment>
<comment type="subcellular location">
    <subcellularLocation>
        <location evidence="13">Cytoplasm</location>
    </subcellularLocation>
</comment>
<comment type="catalytic activity">
    <reaction evidence="12 13">
        <text>tRNA(Thr) + L-threonine + ATP = L-threonyl-tRNA(Thr) + AMP + diphosphate + H(+)</text>
        <dbReference type="Rhea" id="RHEA:24624"/>
        <dbReference type="Rhea" id="RHEA-COMP:9670"/>
        <dbReference type="Rhea" id="RHEA-COMP:9704"/>
        <dbReference type="ChEBI" id="CHEBI:15378"/>
        <dbReference type="ChEBI" id="CHEBI:30616"/>
        <dbReference type="ChEBI" id="CHEBI:33019"/>
        <dbReference type="ChEBI" id="CHEBI:57926"/>
        <dbReference type="ChEBI" id="CHEBI:78442"/>
        <dbReference type="ChEBI" id="CHEBI:78534"/>
        <dbReference type="ChEBI" id="CHEBI:456215"/>
        <dbReference type="EC" id="6.1.1.3"/>
    </reaction>
</comment>
<evidence type="ECO:0000256" key="2">
    <source>
        <dbReference type="ARBA" id="ARBA00022490"/>
    </source>
</evidence>
<evidence type="ECO:0000256" key="12">
    <source>
        <dbReference type="ARBA" id="ARBA00049515"/>
    </source>
</evidence>
<dbReference type="SUPFAM" id="SSF55681">
    <property type="entry name" value="Class II aaRS and biotin synthetases"/>
    <property type="match status" value="1"/>
</dbReference>
<comment type="cofactor">
    <cofactor evidence="13">
        <name>Zn(2+)</name>
        <dbReference type="ChEBI" id="CHEBI:29105"/>
    </cofactor>
    <text evidence="13">Binds 1 zinc ion per subunit.</text>
</comment>
<protein>
    <recommendedName>
        <fullName evidence="13">Threonine--tRNA ligase</fullName>
        <ecNumber evidence="13">6.1.1.3</ecNumber>
    </recommendedName>
    <alternativeName>
        <fullName evidence="13">Threonyl-tRNA synthetase</fullName>
        <shortName evidence="13">ThrRS</shortName>
    </alternativeName>
</protein>
<feature type="region of interest" description="Catalytic" evidence="13">
    <location>
        <begin position="185"/>
        <end position="476"/>
    </location>
</feature>